<name>M2R893_COCSN</name>
<dbReference type="OMA" id="WLSTHRF"/>
<dbReference type="EMBL" id="KB445645">
    <property type="protein sequence ID" value="EMD63159.1"/>
    <property type="molecule type" value="Genomic_DNA"/>
</dbReference>
<reference evidence="3 4" key="1">
    <citation type="journal article" date="2012" name="PLoS Pathog.">
        <title>Diverse lifestyles and strategies of plant pathogenesis encoded in the genomes of eighteen Dothideomycetes fungi.</title>
        <authorList>
            <person name="Ohm R.A."/>
            <person name="Feau N."/>
            <person name="Henrissat B."/>
            <person name="Schoch C.L."/>
            <person name="Horwitz B.A."/>
            <person name="Barry K.W."/>
            <person name="Condon B.J."/>
            <person name="Copeland A.C."/>
            <person name="Dhillon B."/>
            <person name="Glaser F."/>
            <person name="Hesse C.N."/>
            <person name="Kosti I."/>
            <person name="LaButti K."/>
            <person name="Lindquist E.A."/>
            <person name="Lucas S."/>
            <person name="Salamov A.A."/>
            <person name="Bradshaw R.E."/>
            <person name="Ciuffetti L."/>
            <person name="Hamelin R.C."/>
            <person name="Kema G.H.J."/>
            <person name="Lawrence C."/>
            <person name="Scott J.A."/>
            <person name="Spatafora J.W."/>
            <person name="Turgeon B.G."/>
            <person name="de Wit P.J.G.M."/>
            <person name="Zhong S."/>
            <person name="Goodwin S.B."/>
            <person name="Grigoriev I.V."/>
        </authorList>
    </citation>
    <scope>NUCLEOTIDE SEQUENCE [LARGE SCALE GENOMIC DNA]</scope>
    <source>
        <strain evidence="4">ND90Pr / ATCC 201652</strain>
    </source>
</reference>
<evidence type="ECO:0000313" key="4">
    <source>
        <dbReference type="Proteomes" id="UP000016934"/>
    </source>
</evidence>
<evidence type="ECO:0000313" key="3">
    <source>
        <dbReference type="EMBL" id="EMD63159.1"/>
    </source>
</evidence>
<sequence length="257" mass="29878">MDSGQIFRFLDLPGEIRNRIYEVLAEISTRTFPNTYPKSMSSRRRGLRPDHEVRRPPHKPLPFIGLTQTCTLIRMEFRPLWLSTHHFPLFALCGYFKAFFPPPLRANQASEEIRQRVARYHHPGGTLRIWLNIDSLADIDILPVVKFHLRFPMYTFDLVSGHPKVTAEVRSSISTLIYNPNATWIQYIKQHIITQVRLQIMDRMPGMEIVRIVLKESHVPGWMKATWGHNDNHATEYTTSLGLEGLNRAIRFGADYS</sequence>
<proteinExistence type="predicted"/>
<protein>
    <recommendedName>
        <fullName evidence="2">F-box domain-containing protein</fullName>
    </recommendedName>
</protein>
<dbReference type="OrthoDB" id="3801343at2759"/>
<dbReference type="AlphaFoldDB" id="M2R893"/>
<dbReference type="Pfam" id="PF13013">
    <property type="entry name" value="F-box-like_2"/>
    <property type="match status" value="1"/>
</dbReference>
<evidence type="ECO:0000259" key="2">
    <source>
        <dbReference type="Pfam" id="PF13013"/>
    </source>
</evidence>
<dbReference type="KEGG" id="bsc:COCSADRAFT_172551"/>
<dbReference type="Proteomes" id="UP000016934">
    <property type="component" value="Unassembled WGS sequence"/>
</dbReference>
<dbReference type="HOGENOM" id="CLU_076676_0_0_1"/>
<accession>M2R893</accession>
<dbReference type="RefSeq" id="XP_007701390.1">
    <property type="nucleotide sequence ID" value="XM_007703200.1"/>
</dbReference>
<keyword evidence="4" id="KW-1185">Reference proteome</keyword>
<dbReference type="PANTHER" id="PTHR42085:SF1">
    <property type="entry name" value="F-BOX DOMAIN-CONTAINING PROTEIN"/>
    <property type="match status" value="1"/>
</dbReference>
<organism evidence="3 4">
    <name type="scientific">Cochliobolus sativus (strain ND90Pr / ATCC 201652)</name>
    <name type="common">Common root rot and spot blotch fungus</name>
    <name type="synonym">Bipolaris sorokiniana</name>
    <dbReference type="NCBI Taxonomy" id="665912"/>
    <lineage>
        <taxon>Eukaryota</taxon>
        <taxon>Fungi</taxon>
        <taxon>Dikarya</taxon>
        <taxon>Ascomycota</taxon>
        <taxon>Pezizomycotina</taxon>
        <taxon>Dothideomycetes</taxon>
        <taxon>Pleosporomycetidae</taxon>
        <taxon>Pleosporales</taxon>
        <taxon>Pleosporineae</taxon>
        <taxon>Pleosporaceae</taxon>
        <taxon>Bipolaris</taxon>
    </lineage>
</organism>
<dbReference type="PANTHER" id="PTHR42085">
    <property type="entry name" value="F-BOX DOMAIN-CONTAINING PROTEIN"/>
    <property type="match status" value="1"/>
</dbReference>
<evidence type="ECO:0000256" key="1">
    <source>
        <dbReference type="SAM" id="MobiDB-lite"/>
    </source>
</evidence>
<dbReference type="InterPro" id="IPR001810">
    <property type="entry name" value="F-box_dom"/>
</dbReference>
<reference evidence="4" key="2">
    <citation type="journal article" date="2013" name="PLoS Genet.">
        <title>Comparative genome structure, secondary metabolite, and effector coding capacity across Cochliobolus pathogens.</title>
        <authorList>
            <person name="Condon B.J."/>
            <person name="Leng Y."/>
            <person name="Wu D."/>
            <person name="Bushley K.E."/>
            <person name="Ohm R.A."/>
            <person name="Otillar R."/>
            <person name="Martin J."/>
            <person name="Schackwitz W."/>
            <person name="Grimwood J."/>
            <person name="MohdZainudin N."/>
            <person name="Xue C."/>
            <person name="Wang R."/>
            <person name="Manning V.A."/>
            <person name="Dhillon B."/>
            <person name="Tu Z.J."/>
            <person name="Steffenson B.J."/>
            <person name="Salamov A."/>
            <person name="Sun H."/>
            <person name="Lowry S."/>
            <person name="LaButti K."/>
            <person name="Han J."/>
            <person name="Copeland A."/>
            <person name="Lindquist E."/>
            <person name="Barry K."/>
            <person name="Schmutz J."/>
            <person name="Baker S.E."/>
            <person name="Ciuffetti L.M."/>
            <person name="Grigoriev I.V."/>
            <person name="Zhong S."/>
            <person name="Turgeon B.G."/>
        </authorList>
    </citation>
    <scope>NUCLEOTIDE SEQUENCE [LARGE SCALE GENOMIC DNA]</scope>
    <source>
        <strain evidence="4">ND90Pr / ATCC 201652</strain>
    </source>
</reference>
<feature type="region of interest" description="Disordered" evidence="1">
    <location>
        <begin position="35"/>
        <end position="56"/>
    </location>
</feature>
<dbReference type="InterPro" id="IPR038883">
    <property type="entry name" value="AN11006-like"/>
</dbReference>
<dbReference type="GeneID" id="19132795"/>
<feature type="domain" description="F-box" evidence="2">
    <location>
        <begin position="4"/>
        <end position="83"/>
    </location>
</feature>
<gene>
    <name evidence="3" type="ORF">COCSADRAFT_172551</name>
</gene>